<dbReference type="EMBL" id="JBEPME010000001">
    <property type="protein sequence ID" value="MET3655489.1"/>
    <property type="molecule type" value="Genomic_DNA"/>
</dbReference>
<proteinExistence type="predicted"/>
<dbReference type="RefSeq" id="WP_354312082.1">
    <property type="nucleotide sequence ID" value="NZ_JBEPME010000001.1"/>
</dbReference>
<dbReference type="InterPro" id="IPR006976">
    <property type="entry name" value="VanZ-like"/>
</dbReference>
<dbReference type="Pfam" id="PF04892">
    <property type="entry name" value="VanZ"/>
    <property type="match status" value="1"/>
</dbReference>
<dbReference type="NCBIfam" id="NF037970">
    <property type="entry name" value="vanZ_1"/>
    <property type="match status" value="1"/>
</dbReference>
<dbReference type="PIRSF" id="PIRSF019083">
    <property type="entry name" value="UCP019083_VanZ"/>
    <property type="match status" value="1"/>
</dbReference>
<protein>
    <submittedName>
        <fullName evidence="3">VanZ family protein</fullName>
    </submittedName>
</protein>
<reference evidence="3 4" key="1">
    <citation type="submission" date="2024-06" db="EMBL/GenBank/DDBJ databases">
        <title>Sorghum-associated microbial communities from plants grown in Nebraska, USA.</title>
        <authorList>
            <person name="Schachtman D."/>
        </authorList>
    </citation>
    <scope>NUCLEOTIDE SEQUENCE [LARGE SCALE GENOMIC DNA]</scope>
    <source>
        <strain evidence="3 4">1288</strain>
    </source>
</reference>
<feature type="domain" description="VanZ-like" evidence="2">
    <location>
        <begin position="4"/>
        <end position="146"/>
    </location>
</feature>
<feature type="transmembrane region" description="Helical" evidence="1">
    <location>
        <begin position="98"/>
        <end position="117"/>
    </location>
</feature>
<keyword evidence="1" id="KW-0472">Membrane</keyword>
<evidence type="ECO:0000313" key="3">
    <source>
        <dbReference type="EMBL" id="MET3655489.1"/>
    </source>
</evidence>
<dbReference type="InterPro" id="IPR016747">
    <property type="entry name" value="Phosphotransbutyrylase"/>
</dbReference>
<evidence type="ECO:0000313" key="4">
    <source>
        <dbReference type="Proteomes" id="UP001549104"/>
    </source>
</evidence>
<accession>A0ABV2K5Y7</accession>
<comment type="caution">
    <text evidence="3">The sequence shown here is derived from an EMBL/GenBank/DDBJ whole genome shotgun (WGS) entry which is preliminary data.</text>
</comment>
<name>A0ABV2K5Y7_SPOPS</name>
<feature type="transmembrane region" description="Helical" evidence="1">
    <location>
        <begin position="74"/>
        <end position="91"/>
    </location>
</feature>
<sequence>MKKLIVLIILLSILFFSSGQTYEQQSLIPTLEKWLPSEPFESSLSKLQVPYWGTTISVEERGYYHFVEFLLRKSAHFVIFGVLAVAIYLILPKHVFRMLTATWITVLLAIADEYHQSLTGGRTPALQDVILDAAGAVTFLIILRLIMLVKPKKKKKRKASPKRNTA</sequence>
<keyword evidence="1" id="KW-0812">Transmembrane</keyword>
<evidence type="ECO:0000256" key="1">
    <source>
        <dbReference type="SAM" id="Phobius"/>
    </source>
</evidence>
<organism evidence="3 4">
    <name type="scientific">Sporosarcina psychrophila</name>
    <name type="common">Bacillus psychrophilus</name>
    <dbReference type="NCBI Taxonomy" id="1476"/>
    <lineage>
        <taxon>Bacteria</taxon>
        <taxon>Bacillati</taxon>
        <taxon>Bacillota</taxon>
        <taxon>Bacilli</taxon>
        <taxon>Bacillales</taxon>
        <taxon>Caryophanaceae</taxon>
        <taxon>Sporosarcina</taxon>
    </lineage>
</organism>
<keyword evidence="4" id="KW-1185">Reference proteome</keyword>
<dbReference type="Proteomes" id="UP001549104">
    <property type="component" value="Unassembled WGS sequence"/>
</dbReference>
<evidence type="ECO:0000259" key="2">
    <source>
        <dbReference type="Pfam" id="PF04892"/>
    </source>
</evidence>
<keyword evidence="1" id="KW-1133">Transmembrane helix</keyword>
<feature type="transmembrane region" description="Helical" evidence="1">
    <location>
        <begin position="129"/>
        <end position="149"/>
    </location>
</feature>
<gene>
    <name evidence="3" type="ORF">ABIC55_000573</name>
</gene>